<dbReference type="InterPro" id="IPR017850">
    <property type="entry name" value="Alkaline_phosphatase_core_sf"/>
</dbReference>
<dbReference type="Proteomes" id="UP000324974">
    <property type="component" value="Chromosome"/>
</dbReference>
<gene>
    <name evidence="1" type="ORF">PX52LOC_04905</name>
</gene>
<dbReference type="OrthoDB" id="127333at2"/>
<reference evidence="2" key="1">
    <citation type="submission" date="2019-08" db="EMBL/GenBank/DDBJ databases">
        <title>Limnoglobus roseus gen. nov., sp. nov., a novel freshwater planctomycete with a giant genome from the family Gemmataceae.</title>
        <authorList>
            <person name="Kulichevskaya I.S."/>
            <person name="Naumoff D.G."/>
            <person name="Miroshnikov K."/>
            <person name="Ivanova A."/>
            <person name="Philippov D.A."/>
            <person name="Hakobyan A."/>
            <person name="Rijpstra I.C."/>
            <person name="Sinninghe Damste J.S."/>
            <person name="Liesack W."/>
            <person name="Dedysh S.N."/>
        </authorList>
    </citation>
    <scope>NUCLEOTIDE SEQUENCE [LARGE SCALE GENOMIC DNA]</scope>
    <source>
        <strain evidence="2">PX52</strain>
    </source>
</reference>
<dbReference type="KEGG" id="lrs:PX52LOC_04905"/>
<evidence type="ECO:0000313" key="2">
    <source>
        <dbReference type="Proteomes" id="UP000324974"/>
    </source>
</evidence>
<accession>A0A5C1AI08</accession>
<dbReference type="RefSeq" id="WP_149112446.1">
    <property type="nucleotide sequence ID" value="NZ_CP042425.1"/>
</dbReference>
<dbReference type="AlphaFoldDB" id="A0A5C1AI08"/>
<organism evidence="1 2">
    <name type="scientific">Limnoglobus roseus</name>
    <dbReference type="NCBI Taxonomy" id="2598579"/>
    <lineage>
        <taxon>Bacteria</taxon>
        <taxon>Pseudomonadati</taxon>
        <taxon>Planctomycetota</taxon>
        <taxon>Planctomycetia</taxon>
        <taxon>Gemmatales</taxon>
        <taxon>Gemmataceae</taxon>
        <taxon>Limnoglobus</taxon>
    </lineage>
</organism>
<evidence type="ECO:0008006" key="3">
    <source>
        <dbReference type="Google" id="ProtNLM"/>
    </source>
</evidence>
<keyword evidence="2" id="KW-1185">Reference proteome</keyword>
<dbReference type="SUPFAM" id="SSF53649">
    <property type="entry name" value="Alkaline phosphatase-like"/>
    <property type="match status" value="1"/>
</dbReference>
<dbReference type="PANTHER" id="PTHR43737:SF1">
    <property type="entry name" value="DUF1501 DOMAIN-CONTAINING PROTEIN"/>
    <property type="match status" value="1"/>
</dbReference>
<proteinExistence type="predicted"/>
<evidence type="ECO:0000313" key="1">
    <source>
        <dbReference type="EMBL" id="QEL17893.1"/>
    </source>
</evidence>
<dbReference type="Pfam" id="PF07394">
    <property type="entry name" value="DUF1501"/>
    <property type="match status" value="1"/>
</dbReference>
<dbReference type="PANTHER" id="PTHR43737">
    <property type="entry name" value="BLL7424 PROTEIN"/>
    <property type="match status" value="1"/>
</dbReference>
<name>A0A5C1AI08_9BACT</name>
<dbReference type="InterPro" id="IPR010869">
    <property type="entry name" value="DUF1501"/>
</dbReference>
<sequence length="478" mass="52891">MHPELHRLRHATRRHFLRDSSLGLGSLALSSLIGGASVPENPLAAKKPHFAGKARRVIYLHLSGAPPHLDLFDYKPELVKRTGQNCPDDFLKGRRFAFTSGVPKLLGTPRTFAQRGKSGVWMSDAIPKLHEHADDITVIRSMNTDQFNHAPAELLLYTGSPRQGRPSMGTWVTYGLGSESENLPGFVVLISSGVQPSGGQGCWGSGFLPSVYQGVQCRSKGDPVLYVSDPAGMDRDTRRKSLDALRDLNELQEKELGNPETTTRIAQYELAFRMQTSVPEVMDITRETKQTIDDYGATPGGASFANNCLLARRLVEKGVRYVQLFDWGWDFHGTNPGEDIRDGLTKKCSTIDKPIAALIRDLKRVGLFDETLIVCGGEFGRTPFREGRTAGGKVLGRDHYPDCYSLFLCGGGIKHGHTHGETDELGFGVTKDKVHVHDLQATILHCLGFDHTRLTHRFQGRDYRLTDVHGRVVKEILA</sequence>
<dbReference type="EMBL" id="CP042425">
    <property type="protein sequence ID" value="QEL17893.1"/>
    <property type="molecule type" value="Genomic_DNA"/>
</dbReference>
<protein>
    <recommendedName>
        <fullName evidence="3">Sulfatase</fullName>
    </recommendedName>
</protein>